<keyword evidence="2 3" id="KW-0067">ATP-binding</keyword>
<dbReference type="InterPro" id="IPR029047">
    <property type="entry name" value="HSP70_peptide-bd_sf"/>
</dbReference>
<dbReference type="PROSITE" id="PS01036">
    <property type="entry name" value="HSP70_3"/>
    <property type="match status" value="1"/>
</dbReference>
<feature type="compositionally biased region" description="Basic and acidic residues" evidence="4">
    <location>
        <begin position="633"/>
        <end position="644"/>
    </location>
</feature>
<protein>
    <submittedName>
        <fullName evidence="5">Chaperone HSP70</fullName>
    </submittedName>
</protein>
<accession>A0A0H5BQU6</accession>
<evidence type="ECO:0000256" key="1">
    <source>
        <dbReference type="ARBA" id="ARBA00022741"/>
    </source>
</evidence>
<dbReference type="PANTHER" id="PTHR19375">
    <property type="entry name" value="HEAT SHOCK PROTEIN 70KDA"/>
    <property type="match status" value="1"/>
</dbReference>
<evidence type="ECO:0000313" key="5">
    <source>
        <dbReference type="EMBL" id="BAS01564.1"/>
    </source>
</evidence>
<dbReference type="Gene3D" id="3.30.420.40">
    <property type="match status" value="2"/>
</dbReference>
<sequence length="654" mass="74675">MCEKKKEEKKGVTGRVLGIDLGTTYSCVGLWVNSKVELFYNESGNRTTPSVVAFNDDEWLVGDPAKNQSIMNPENTVYDSKRMIGRKFSDEIVQKDMKSWPFKVVKGKDDNILIKVMFKGAEKEYTPEEISSMVLVKMRDISEHSLGYRVHKCCITVPAYFNDGQRLSTKDAGRLAELEVIRIINEPTAACMAYGFHRKRAEWTERNILIFDLGGGTFDVSVLCVDEGVFEVRATNGDTHLGGEDFDQRLTSYYIEEFVRKYPKQAEIKNDYRARKRLKSALERAKRSISTKSSSKVELDALYGGIDYSFVVTRARFEELCKDLFEKLVKPVQDVIMDAKFRKKHINDIVLVGGSTRIPAVQKVLENEFKKRHISKSINPDEAVAYGATVQGAIISGIDDQEVNRLLLLDVIPLSLGVETEGRYNEIVVPKNSSVPCKRTQYFQAAEDHQSVIRIKVYEGERPSTVDCHFLGQFEIGIKPCRSKDSKIKVDFDINSDGLLSVSARDCNAKSDVKGTTLSIKADQRTLTQEEVQKIVENAKDRITEDTEFRELVKERSELRTTLREATQYIDDKTNYDKIRPVSRAEEFKQYLYNFSIWIDHDVCKNVNEMKAKHKELNQKLHEIMANPVDKSYTNKEDTKKNDDVMDIDDSVAY</sequence>
<dbReference type="Pfam" id="PF00012">
    <property type="entry name" value="HSP70"/>
    <property type="match status" value="1"/>
</dbReference>
<dbReference type="InterPro" id="IPR018181">
    <property type="entry name" value="Heat_shock_70_CS"/>
</dbReference>
<dbReference type="AlphaFoldDB" id="A0A0H5BQU6"/>
<reference evidence="5" key="1">
    <citation type="journal article" date="2015" name="Genome Biol. Evol.">
        <title>Nucleomorph Genome Sequences of Two Chlorarachniophytes, Amorphochlora amoebiformis and Lotharella vacuolata.</title>
        <authorList>
            <person name="Suzuki S."/>
            <person name="Shirato S."/>
            <person name="Hirakawa Y."/>
            <person name="Ishida K."/>
        </authorList>
    </citation>
    <scope>NUCLEOTIDE SEQUENCE</scope>
    <source>
        <strain evidence="5">CCMP240</strain>
    </source>
</reference>
<gene>
    <name evidence="5" type="primary">hsp70</name>
</gene>
<dbReference type="InterPro" id="IPR013126">
    <property type="entry name" value="Hsp_70_fam"/>
</dbReference>
<name>A0A0H5BQU6_9EUKA</name>
<dbReference type="PROSITE" id="PS00329">
    <property type="entry name" value="HSP70_2"/>
    <property type="match status" value="1"/>
</dbReference>
<dbReference type="GO" id="GO:0005524">
    <property type="term" value="F:ATP binding"/>
    <property type="evidence" value="ECO:0007669"/>
    <property type="project" value="UniProtKB-KW"/>
</dbReference>
<feature type="region of interest" description="Disordered" evidence="4">
    <location>
        <begin position="628"/>
        <end position="654"/>
    </location>
</feature>
<dbReference type="SUPFAM" id="SSF53067">
    <property type="entry name" value="Actin-like ATPase domain"/>
    <property type="match status" value="2"/>
</dbReference>
<dbReference type="SUPFAM" id="SSF100934">
    <property type="entry name" value="Heat shock protein 70kD (HSP70), C-terminal subdomain"/>
    <property type="match status" value="1"/>
</dbReference>
<feature type="compositionally biased region" description="Acidic residues" evidence="4">
    <location>
        <begin position="645"/>
        <end position="654"/>
    </location>
</feature>
<geneLocation type="nucleomorph" evidence="5"/>
<dbReference type="EMBL" id="AB996600">
    <property type="protein sequence ID" value="BAS01564.1"/>
    <property type="molecule type" value="Genomic_DNA"/>
</dbReference>
<proteinExistence type="inferred from homology"/>
<keyword evidence="5" id="KW-0542">Nucleomorph</keyword>
<evidence type="ECO:0000256" key="3">
    <source>
        <dbReference type="RuleBase" id="RU003322"/>
    </source>
</evidence>
<dbReference type="FunFam" id="3.30.30.30:FF:000001">
    <property type="entry name" value="heat shock 70 kDa protein-like"/>
    <property type="match status" value="1"/>
</dbReference>
<dbReference type="PROSITE" id="PS00297">
    <property type="entry name" value="HSP70_1"/>
    <property type="match status" value="1"/>
</dbReference>
<dbReference type="InterPro" id="IPR043129">
    <property type="entry name" value="ATPase_NBD"/>
</dbReference>
<dbReference type="FunFam" id="3.30.420.40:FF:000004">
    <property type="entry name" value="Molecular chaperone DnaK"/>
    <property type="match status" value="1"/>
</dbReference>
<dbReference type="SUPFAM" id="SSF100920">
    <property type="entry name" value="Heat shock protein 70kD (HSP70), peptide-binding domain"/>
    <property type="match status" value="1"/>
</dbReference>
<comment type="similarity">
    <text evidence="3">Belongs to the heat shock protein 70 family.</text>
</comment>
<evidence type="ECO:0000256" key="4">
    <source>
        <dbReference type="SAM" id="MobiDB-lite"/>
    </source>
</evidence>
<dbReference type="Gene3D" id="2.60.34.10">
    <property type="entry name" value="Substrate Binding Domain Of DNAk, Chain A, domain 1"/>
    <property type="match status" value="1"/>
</dbReference>
<dbReference type="Gene3D" id="3.30.30.30">
    <property type="match status" value="1"/>
</dbReference>
<evidence type="ECO:0000256" key="2">
    <source>
        <dbReference type="ARBA" id="ARBA00022840"/>
    </source>
</evidence>
<dbReference type="FunFam" id="3.90.640.10:FF:000002">
    <property type="entry name" value="Heat shock 70 kDa"/>
    <property type="match status" value="1"/>
</dbReference>
<keyword evidence="1 3" id="KW-0547">Nucleotide-binding</keyword>
<organism evidence="5">
    <name type="scientific">Lotharella vacuolata</name>
    <dbReference type="NCBI Taxonomy" id="74820"/>
    <lineage>
        <taxon>Eukaryota</taxon>
        <taxon>Sar</taxon>
        <taxon>Rhizaria</taxon>
        <taxon>Cercozoa</taxon>
        <taxon>Chlorarachniophyceae</taxon>
        <taxon>Lotharella</taxon>
    </lineage>
</organism>
<dbReference type="Gene3D" id="3.90.640.10">
    <property type="entry name" value="Actin, Chain A, domain 4"/>
    <property type="match status" value="1"/>
</dbReference>
<dbReference type="InterPro" id="IPR029048">
    <property type="entry name" value="HSP70_C_sf"/>
</dbReference>
<dbReference type="GO" id="GO:0140662">
    <property type="term" value="F:ATP-dependent protein folding chaperone"/>
    <property type="evidence" value="ECO:0007669"/>
    <property type="project" value="InterPro"/>
</dbReference>
<dbReference type="PRINTS" id="PR00301">
    <property type="entry name" value="HEATSHOCK70"/>
</dbReference>
<dbReference type="CDD" id="cd24028">
    <property type="entry name" value="ASKHA_NBD_HSP70_HSPA1-like"/>
    <property type="match status" value="1"/>
</dbReference>